<evidence type="ECO:0000256" key="1">
    <source>
        <dbReference type="SAM" id="MobiDB-lite"/>
    </source>
</evidence>
<organism evidence="2 3">
    <name type="scientific">Amycolatopsis melonis</name>
    <dbReference type="NCBI Taxonomy" id="3156488"/>
    <lineage>
        <taxon>Bacteria</taxon>
        <taxon>Bacillati</taxon>
        <taxon>Actinomycetota</taxon>
        <taxon>Actinomycetes</taxon>
        <taxon>Pseudonocardiales</taxon>
        <taxon>Pseudonocardiaceae</taxon>
        <taxon>Amycolatopsis</taxon>
    </lineage>
</organism>
<feature type="region of interest" description="Disordered" evidence="1">
    <location>
        <begin position="1"/>
        <end position="24"/>
    </location>
</feature>
<sequence length="77" mass="8560">MISVRTPTRDFGGPTTSPRPGTFGSATQAIYDLMGKDAILFHHSINDDDTSTGSQYVDQAKTWFDSLWNSIATDYQR</sequence>
<accession>A0ABV0LAQ8</accession>
<protein>
    <submittedName>
        <fullName evidence="2">Uncharacterized protein</fullName>
    </submittedName>
</protein>
<dbReference type="RefSeq" id="WP_348949419.1">
    <property type="nucleotide sequence ID" value="NZ_JBDZYD010000003.1"/>
</dbReference>
<reference evidence="2 3" key="1">
    <citation type="submission" date="2024-05" db="EMBL/GenBank/DDBJ databases">
        <authorList>
            <person name="Zhao H."/>
            <person name="Xu Y."/>
            <person name="Lin S."/>
            <person name="Spain J.C."/>
            <person name="Zhou N.-Y."/>
        </authorList>
    </citation>
    <scope>NUCLEOTIDE SEQUENCE [LARGE SCALE GENOMIC DNA]</scope>
    <source>
        <strain evidence="2 3">NEAU-NG30</strain>
    </source>
</reference>
<feature type="compositionally biased region" description="Polar residues" evidence="1">
    <location>
        <begin position="14"/>
        <end position="24"/>
    </location>
</feature>
<dbReference type="EMBL" id="JBDZYD010000003">
    <property type="protein sequence ID" value="MEQ0559392.1"/>
    <property type="molecule type" value="Genomic_DNA"/>
</dbReference>
<evidence type="ECO:0000313" key="2">
    <source>
        <dbReference type="EMBL" id="MEQ0559392.1"/>
    </source>
</evidence>
<evidence type="ECO:0000313" key="3">
    <source>
        <dbReference type="Proteomes" id="UP001440984"/>
    </source>
</evidence>
<proteinExistence type="predicted"/>
<name>A0ABV0LAQ8_9PSEU</name>
<gene>
    <name evidence="2" type="ORF">ABJI51_09960</name>
</gene>
<keyword evidence="3" id="KW-1185">Reference proteome</keyword>
<comment type="caution">
    <text evidence="2">The sequence shown here is derived from an EMBL/GenBank/DDBJ whole genome shotgun (WGS) entry which is preliminary data.</text>
</comment>
<dbReference type="Proteomes" id="UP001440984">
    <property type="component" value="Unassembled WGS sequence"/>
</dbReference>